<dbReference type="GO" id="GO:0005524">
    <property type="term" value="F:ATP binding"/>
    <property type="evidence" value="ECO:0007669"/>
    <property type="project" value="UniProtKB-KW"/>
</dbReference>
<keyword evidence="4" id="KW-1003">Cell membrane</keyword>
<evidence type="ECO:0000256" key="9">
    <source>
        <dbReference type="ARBA" id="ARBA00023136"/>
    </source>
</evidence>
<dbReference type="OrthoDB" id="9802264at2"/>
<evidence type="ECO:0000256" key="8">
    <source>
        <dbReference type="ARBA" id="ARBA00022967"/>
    </source>
</evidence>
<dbReference type="InterPro" id="IPR027417">
    <property type="entry name" value="P-loop_NTPase"/>
</dbReference>
<comment type="caution">
    <text evidence="11">The sequence shown here is derived from an EMBL/GenBank/DDBJ whole genome shotgun (WGS) entry which is preliminary data.</text>
</comment>
<proteinExistence type="inferred from homology"/>
<name>A0A4R5KUE8_9BACL</name>
<dbReference type="PANTHER" id="PTHR43297:SF14">
    <property type="entry name" value="ATPASE AAA-TYPE CORE DOMAIN-CONTAINING PROTEIN"/>
    <property type="match status" value="1"/>
</dbReference>
<evidence type="ECO:0000256" key="4">
    <source>
        <dbReference type="ARBA" id="ARBA00022475"/>
    </source>
</evidence>
<dbReference type="CDD" id="cd03257">
    <property type="entry name" value="ABC_NikE_OppD_transporters"/>
    <property type="match status" value="1"/>
</dbReference>
<protein>
    <submittedName>
        <fullName evidence="11">ABC transporter ATP-binding protein</fullName>
    </submittedName>
</protein>
<evidence type="ECO:0000256" key="5">
    <source>
        <dbReference type="ARBA" id="ARBA00022519"/>
    </source>
</evidence>
<evidence type="ECO:0000256" key="6">
    <source>
        <dbReference type="ARBA" id="ARBA00022741"/>
    </source>
</evidence>
<keyword evidence="8" id="KW-1278">Translocase</keyword>
<dbReference type="Gene3D" id="3.40.50.300">
    <property type="entry name" value="P-loop containing nucleotide triphosphate hydrolases"/>
    <property type="match status" value="1"/>
</dbReference>
<feature type="domain" description="ABC transporter" evidence="10">
    <location>
        <begin position="9"/>
        <end position="256"/>
    </location>
</feature>
<dbReference type="InterPro" id="IPR050388">
    <property type="entry name" value="ABC_Ni/Peptide_Import"/>
</dbReference>
<dbReference type="PROSITE" id="PS00211">
    <property type="entry name" value="ABC_TRANSPORTER_1"/>
    <property type="match status" value="1"/>
</dbReference>
<dbReference type="EMBL" id="SMRT01000003">
    <property type="protein sequence ID" value="TDF98738.1"/>
    <property type="molecule type" value="Genomic_DNA"/>
</dbReference>
<evidence type="ECO:0000256" key="1">
    <source>
        <dbReference type="ARBA" id="ARBA00004202"/>
    </source>
</evidence>
<sequence length="286" mass="31674">MRTTQRPLFEIDGLSAALSVSGGERRLLSNVSFHIEQGETVAVVGESGCGKSTLALSILRLLEPPLRIVSGSVRLESRELLELSEKEMKRQRGSEISIVFQDPMSAFHPMLPLGAQLTECLREGSRRAKRAQCLDMLSRVGLPDPEKMMGSYSFELSGGMLQRVMIAMALLNRPKLLISDEPTTALDVTVQAGILKLLKQMQREFGMGMLFISHDLGVVSELADRIVVMRCGEVVEYGETVRLLARPTHPYTRHLLVMAPVLGQPLPEQVPPYERRQLQTAAHSTT</sequence>
<dbReference type="RefSeq" id="WP_133227079.1">
    <property type="nucleotide sequence ID" value="NZ_SMRT01000003.1"/>
</dbReference>
<dbReference type="Pfam" id="PF00005">
    <property type="entry name" value="ABC_tran"/>
    <property type="match status" value="1"/>
</dbReference>
<dbReference type="PROSITE" id="PS50893">
    <property type="entry name" value="ABC_TRANSPORTER_2"/>
    <property type="match status" value="1"/>
</dbReference>
<dbReference type="PANTHER" id="PTHR43297">
    <property type="entry name" value="OLIGOPEPTIDE TRANSPORT ATP-BINDING PROTEIN APPD"/>
    <property type="match status" value="1"/>
</dbReference>
<keyword evidence="12" id="KW-1185">Reference proteome</keyword>
<organism evidence="11 12">
    <name type="scientific">Paenibacillus piri</name>
    <dbReference type="NCBI Taxonomy" id="2547395"/>
    <lineage>
        <taxon>Bacteria</taxon>
        <taxon>Bacillati</taxon>
        <taxon>Bacillota</taxon>
        <taxon>Bacilli</taxon>
        <taxon>Bacillales</taxon>
        <taxon>Paenibacillaceae</taxon>
        <taxon>Paenibacillus</taxon>
    </lineage>
</organism>
<evidence type="ECO:0000313" key="12">
    <source>
        <dbReference type="Proteomes" id="UP000295636"/>
    </source>
</evidence>
<evidence type="ECO:0000313" key="11">
    <source>
        <dbReference type="EMBL" id="TDF98738.1"/>
    </source>
</evidence>
<dbReference type="SMART" id="SM00382">
    <property type="entry name" value="AAA"/>
    <property type="match status" value="1"/>
</dbReference>
<evidence type="ECO:0000256" key="3">
    <source>
        <dbReference type="ARBA" id="ARBA00022448"/>
    </source>
</evidence>
<keyword evidence="6" id="KW-0547">Nucleotide-binding</keyword>
<dbReference type="AlphaFoldDB" id="A0A4R5KUE8"/>
<dbReference type="FunFam" id="3.40.50.300:FF:000016">
    <property type="entry name" value="Oligopeptide ABC transporter ATP-binding component"/>
    <property type="match status" value="1"/>
</dbReference>
<evidence type="ECO:0000259" key="10">
    <source>
        <dbReference type="PROSITE" id="PS50893"/>
    </source>
</evidence>
<comment type="similarity">
    <text evidence="2">Belongs to the ABC transporter superfamily.</text>
</comment>
<dbReference type="GO" id="GO:0016887">
    <property type="term" value="F:ATP hydrolysis activity"/>
    <property type="evidence" value="ECO:0007669"/>
    <property type="project" value="InterPro"/>
</dbReference>
<dbReference type="SUPFAM" id="SSF52540">
    <property type="entry name" value="P-loop containing nucleoside triphosphate hydrolases"/>
    <property type="match status" value="1"/>
</dbReference>
<keyword evidence="7 11" id="KW-0067">ATP-binding</keyword>
<keyword evidence="9" id="KW-0472">Membrane</keyword>
<evidence type="ECO:0000256" key="7">
    <source>
        <dbReference type="ARBA" id="ARBA00022840"/>
    </source>
</evidence>
<dbReference type="GO" id="GO:0005886">
    <property type="term" value="C:plasma membrane"/>
    <property type="evidence" value="ECO:0007669"/>
    <property type="project" value="UniProtKB-SubCell"/>
</dbReference>
<keyword evidence="3" id="KW-0813">Transport</keyword>
<gene>
    <name evidence="11" type="ORF">E1757_09410</name>
</gene>
<evidence type="ECO:0000256" key="2">
    <source>
        <dbReference type="ARBA" id="ARBA00005417"/>
    </source>
</evidence>
<comment type="subcellular location">
    <subcellularLocation>
        <location evidence="1">Cell membrane</location>
        <topology evidence="1">Peripheral membrane protein</topology>
    </subcellularLocation>
</comment>
<reference evidence="11 12" key="1">
    <citation type="submission" date="2019-03" db="EMBL/GenBank/DDBJ databases">
        <title>This is whole genome sequence of Paenibacillus sp MS74 strain.</title>
        <authorList>
            <person name="Trinh H.N."/>
        </authorList>
    </citation>
    <scope>NUCLEOTIDE SEQUENCE [LARGE SCALE GENOMIC DNA]</scope>
    <source>
        <strain evidence="11 12">MS74</strain>
    </source>
</reference>
<accession>A0A4R5KUE8</accession>
<dbReference type="InterPro" id="IPR017871">
    <property type="entry name" value="ABC_transporter-like_CS"/>
</dbReference>
<dbReference type="InterPro" id="IPR003593">
    <property type="entry name" value="AAA+_ATPase"/>
</dbReference>
<dbReference type="InterPro" id="IPR003439">
    <property type="entry name" value="ABC_transporter-like_ATP-bd"/>
</dbReference>
<keyword evidence="5" id="KW-0997">Cell inner membrane</keyword>
<dbReference type="Proteomes" id="UP000295636">
    <property type="component" value="Unassembled WGS sequence"/>
</dbReference>